<evidence type="ECO:0000256" key="1">
    <source>
        <dbReference type="SAM" id="MobiDB-lite"/>
    </source>
</evidence>
<feature type="region of interest" description="Disordered" evidence="1">
    <location>
        <begin position="112"/>
        <end position="132"/>
    </location>
</feature>
<reference evidence="2 3" key="1">
    <citation type="submission" date="2019-03" db="EMBL/GenBank/DDBJ databases">
        <title>First draft genome of Liparis tanakae, snailfish: a comprehensive survey of snailfish specific genes.</title>
        <authorList>
            <person name="Kim W."/>
            <person name="Song I."/>
            <person name="Jeong J.-H."/>
            <person name="Kim D."/>
            <person name="Kim S."/>
            <person name="Ryu S."/>
            <person name="Song J.Y."/>
            <person name="Lee S.K."/>
        </authorList>
    </citation>
    <scope>NUCLEOTIDE SEQUENCE [LARGE SCALE GENOMIC DNA]</scope>
    <source>
        <tissue evidence="2">Muscle</tissue>
    </source>
</reference>
<organism evidence="2 3">
    <name type="scientific">Liparis tanakae</name>
    <name type="common">Tanaka's snailfish</name>
    <dbReference type="NCBI Taxonomy" id="230148"/>
    <lineage>
        <taxon>Eukaryota</taxon>
        <taxon>Metazoa</taxon>
        <taxon>Chordata</taxon>
        <taxon>Craniata</taxon>
        <taxon>Vertebrata</taxon>
        <taxon>Euteleostomi</taxon>
        <taxon>Actinopterygii</taxon>
        <taxon>Neopterygii</taxon>
        <taxon>Teleostei</taxon>
        <taxon>Neoteleostei</taxon>
        <taxon>Acanthomorphata</taxon>
        <taxon>Eupercaria</taxon>
        <taxon>Perciformes</taxon>
        <taxon>Cottioidei</taxon>
        <taxon>Cottales</taxon>
        <taxon>Liparidae</taxon>
        <taxon>Liparis</taxon>
    </lineage>
</organism>
<keyword evidence="3" id="KW-1185">Reference proteome</keyword>
<evidence type="ECO:0000313" key="2">
    <source>
        <dbReference type="EMBL" id="TNN88333.1"/>
    </source>
</evidence>
<proteinExistence type="predicted"/>
<feature type="compositionally biased region" description="Polar residues" evidence="1">
    <location>
        <begin position="112"/>
        <end position="122"/>
    </location>
</feature>
<dbReference type="AlphaFoldDB" id="A0A4Z2JEX8"/>
<name>A0A4Z2JEX8_9TELE</name>
<comment type="caution">
    <text evidence="2">The sequence shown here is derived from an EMBL/GenBank/DDBJ whole genome shotgun (WGS) entry which is preliminary data.</text>
</comment>
<accession>A0A4Z2JEX8</accession>
<evidence type="ECO:0000313" key="3">
    <source>
        <dbReference type="Proteomes" id="UP000314294"/>
    </source>
</evidence>
<protein>
    <submittedName>
        <fullName evidence="2">Uncharacterized protein</fullName>
    </submittedName>
</protein>
<dbReference type="Proteomes" id="UP000314294">
    <property type="component" value="Unassembled WGS sequence"/>
</dbReference>
<gene>
    <name evidence="2" type="ORF">EYF80_001549</name>
</gene>
<feature type="region of interest" description="Disordered" evidence="1">
    <location>
        <begin position="31"/>
        <end position="53"/>
    </location>
</feature>
<dbReference type="EMBL" id="SRLO01000006">
    <property type="protein sequence ID" value="TNN88333.1"/>
    <property type="molecule type" value="Genomic_DNA"/>
</dbReference>
<sequence length="302" mass="32809">MQHKAVVSLGFRSSWCDTGMIRLGSDRCCHPDSAARPPTRPELSAGASEDPGPCWERDPNLAPTTATITGADLIELLLGKKKLGKTKGKGTAADDLVGYVCWKASKSVSLDQSRHGTVQTPEEGSHDATDSVGHMEMSAGQAGDIGRPGRQHLRHDVRRGANVSELAGVERRRYSGDVLRQSDASFVRIAQHLGGMWSSSPWGWLWALIKGVASACISAIFPFPMEIFECEMSLPSMLCKQRGKRIGAAAYTFFGKESKFFLANGNGAKMCLVRAIFTRLKPPAKPRLSEPAQLAELNRHPH</sequence>